<evidence type="ECO:0000256" key="3">
    <source>
        <dbReference type="ARBA" id="ARBA00022896"/>
    </source>
</evidence>
<dbReference type="InterPro" id="IPR005123">
    <property type="entry name" value="Oxoglu/Fe-dep_dioxygenase_dom"/>
</dbReference>
<keyword evidence="4" id="KW-0223">Dioxygenase</keyword>
<dbReference type="EMBL" id="JAATOP010000016">
    <property type="protein sequence ID" value="NIY73940.1"/>
    <property type="molecule type" value="Genomic_DNA"/>
</dbReference>
<comment type="caution">
    <text evidence="8">The sequence shown here is derived from an EMBL/GenBank/DDBJ whole genome shotgun (WGS) entry which is preliminary data.</text>
</comment>
<reference evidence="8 9" key="1">
    <citation type="submission" date="2020-03" db="EMBL/GenBank/DDBJ databases">
        <title>Bacterial isolates of synthetic phycosphere.</title>
        <authorList>
            <person name="Fu H."/>
            <person name="Moran M.A."/>
        </authorList>
    </citation>
    <scope>NUCLEOTIDE SEQUENCE [LARGE SCALE GENOMIC DNA]</scope>
    <source>
        <strain evidence="8 9">HF1</strain>
    </source>
</reference>
<evidence type="ECO:0000313" key="9">
    <source>
        <dbReference type="Proteomes" id="UP000709466"/>
    </source>
</evidence>
<comment type="cofactor">
    <cofactor evidence="1">
        <name>L-ascorbate</name>
        <dbReference type="ChEBI" id="CHEBI:38290"/>
    </cofactor>
</comment>
<feature type="domain" description="Fe2OG dioxygenase" evidence="7">
    <location>
        <begin position="82"/>
        <end position="179"/>
    </location>
</feature>
<dbReference type="Proteomes" id="UP000709466">
    <property type="component" value="Unassembled WGS sequence"/>
</dbReference>
<accession>A0ABX0W0T4</accession>
<dbReference type="Pfam" id="PF13640">
    <property type="entry name" value="2OG-FeII_Oxy_3"/>
    <property type="match status" value="1"/>
</dbReference>
<evidence type="ECO:0000256" key="1">
    <source>
        <dbReference type="ARBA" id="ARBA00001961"/>
    </source>
</evidence>
<dbReference type="RefSeq" id="WP_167639324.1">
    <property type="nucleotide sequence ID" value="NZ_JAATOP010000016.1"/>
</dbReference>
<keyword evidence="9" id="KW-1185">Reference proteome</keyword>
<gene>
    <name evidence="8" type="ORF">HCZ30_16035</name>
</gene>
<evidence type="ECO:0000313" key="8">
    <source>
        <dbReference type="EMBL" id="NIY73940.1"/>
    </source>
</evidence>
<evidence type="ECO:0000256" key="5">
    <source>
        <dbReference type="ARBA" id="ARBA00023002"/>
    </source>
</evidence>
<name>A0ABX0W0T4_9RHOB</name>
<keyword evidence="6" id="KW-0408">Iron</keyword>
<dbReference type="InterPro" id="IPR006620">
    <property type="entry name" value="Pro_4_hyd_alph"/>
</dbReference>
<dbReference type="SMART" id="SM00702">
    <property type="entry name" value="P4Hc"/>
    <property type="match status" value="1"/>
</dbReference>
<evidence type="ECO:0000256" key="4">
    <source>
        <dbReference type="ARBA" id="ARBA00022964"/>
    </source>
</evidence>
<proteinExistence type="predicted"/>
<protein>
    <submittedName>
        <fullName evidence="8">2OG-Fe(II) oxygenase</fullName>
    </submittedName>
</protein>
<dbReference type="PROSITE" id="PS51471">
    <property type="entry name" value="FE2OG_OXY"/>
    <property type="match status" value="1"/>
</dbReference>
<evidence type="ECO:0000259" key="7">
    <source>
        <dbReference type="PROSITE" id="PS51471"/>
    </source>
</evidence>
<keyword evidence="5" id="KW-0560">Oxidoreductase</keyword>
<evidence type="ECO:0000256" key="2">
    <source>
        <dbReference type="ARBA" id="ARBA00022723"/>
    </source>
</evidence>
<organism evidence="8 9">
    <name type="scientific">Marivivens donghaensis</name>
    <dbReference type="NCBI Taxonomy" id="1699413"/>
    <lineage>
        <taxon>Bacteria</taxon>
        <taxon>Pseudomonadati</taxon>
        <taxon>Pseudomonadota</taxon>
        <taxon>Alphaproteobacteria</taxon>
        <taxon>Rhodobacterales</taxon>
        <taxon>Paracoccaceae</taxon>
        <taxon>Marivivens group</taxon>
        <taxon>Marivivens</taxon>
    </lineage>
</organism>
<dbReference type="Gene3D" id="2.60.120.620">
    <property type="entry name" value="q2cbj1_9rhob like domain"/>
    <property type="match status" value="1"/>
</dbReference>
<evidence type="ECO:0000256" key="6">
    <source>
        <dbReference type="ARBA" id="ARBA00023004"/>
    </source>
</evidence>
<sequence length="183" mass="20184">MLTPLNISAMFSTSECDEIIRLAMAEGPREAGLVRGRQNESIRTARISWLDETGDAAWVFDRVMATVASANREHFGFDLTEFAERSQVAIYEANNDSHFDWHSDIGAGTFAEKRKLTLVAQLSDAADYQGGLLELNGTGQVETAATERGGATLFPSFIPHRVTKVTEGIRYSLTTWVHGPAFR</sequence>
<dbReference type="InterPro" id="IPR044862">
    <property type="entry name" value="Pro_4_hyd_alph_FE2OG_OXY"/>
</dbReference>
<keyword evidence="2" id="KW-0479">Metal-binding</keyword>
<keyword evidence="3" id="KW-0847">Vitamin C</keyword>